<accession>A0AAN9QRU2</accession>
<gene>
    <name evidence="2" type="ORF">VNO77_16131</name>
</gene>
<organism evidence="2 3">
    <name type="scientific">Canavalia gladiata</name>
    <name type="common">Sword bean</name>
    <name type="synonym">Dolichos gladiatus</name>
    <dbReference type="NCBI Taxonomy" id="3824"/>
    <lineage>
        <taxon>Eukaryota</taxon>
        <taxon>Viridiplantae</taxon>
        <taxon>Streptophyta</taxon>
        <taxon>Embryophyta</taxon>
        <taxon>Tracheophyta</taxon>
        <taxon>Spermatophyta</taxon>
        <taxon>Magnoliopsida</taxon>
        <taxon>eudicotyledons</taxon>
        <taxon>Gunneridae</taxon>
        <taxon>Pentapetalae</taxon>
        <taxon>rosids</taxon>
        <taxon>fabids</taxon>
        <taxon>Fabales</taxon>
        <taxon>Fabaceae</taxon>
        <taxon>Papilionoideae</taxon>
        <taxon>50 kb inversion clade</taxon>
        <taxon>NPAAA clade</taxon>
        <taxon>indigoferoid/millettioid clade</taxon>
        <taxon>Phaseoleae</taxon>
        <taxon>Canavalia</taxon>
    </lineage>
</organism>
<evidence type="ECO:0000256" key="1">
    <source>
        <dbReference type="ARBA" id="ARBA00006974"/>
    </source>
</evidence>
<dbReference type="GO" id="GO:0009733">
    <property type="term" value="P:response to auxin"/>
    <property type="evidence" value="ECO:0007669"/>
    <property type="project" value="InterPro"/>
</dbReference>
<dbReference type="Pfam" id="PF02519">
    <property type="entry name" value="Auxin_inducible"/>
    <property type="match status" value="1"/>
</dbReference>
<dbReference type="InterPro" id="IPR003676">
    <property type="entry name" value="SAUR_fam"/>
</dbReference>
<dbReference type="Proteomes" id="UP001367508">
    <property type="component" value="Unassembled WGS sequence"/>
</dbReference>
<proteinExistence type="inferred from homology"/>
<dbReference type="PANTHER" id="PTHR31374:SF188">
    <property type="entry name" value="SAUR-LIKE AUXIN-RESPONSIVE FAMILY PROTEIN"/>
    <property type="match status" value="1"/>
</dbReference>
<protein>
    <submittedName>
        <fullName evidence="2">Uncharacterized protein</fullName>
    </submittedName>
</protein>
<evidence type="ECO:0000313" key="2">
    <source>
        <dbReference type="EMBL" id="KAK7345527.1"/>
    </source>
</evidence>
<evidence type="ECO:0000313" key="3">
    <source>
        <dbReference type="Proteomes" id="UP001367508"/>
    </source>
</evidence>
<name>A0AAN9QRU2_CANGL</name>
<dbReference type="EMBL" id="JAYMYQ010000003">
    <property type="protein sequence ID" value="KAK7345527.1"/>
    <property type="molecule type" value="Genomic_DNA"/>
</dbReference>
<comment type="caution">
    <text evidence="2">The sequence shown here is derived from an EMBL/GenBank/DDBJ whole genome shotgun (WGS) entry which is preliminary data.</text>
</comment>
<dbReference type="AlphaFoldDB" id="A0AAN9QRU2"/>
<reference evidence="2 3" key="1">
    <citation type="submission" date="2024-01" db="EMBL/GenBank/DDBJ databases">
        <title>The genomes of 5 underutilized Papilionoideae crops provide insights into root nodulation and disease resistanc.</title>
        <authorList>
            <person name="Jiang F."/>
        </authorList>
    </citation>
    <scope>NUCLEOTIDE SEQUENCE [LARGE SCALE GENOMIC DNA]</scope>
    <source>
        <strain evidence="2">LVBAO_FW01</strain>
        <tissue evidence="2">Leaves</tissue>
    </source>
</reference>
<comment type="similarity">
    <text evidence="1">Belongs to the ARG7 family.</text>
</comment>
<sequence>MQCQATRCPLYYEIVESRNSVCILSINRQTLHTKKPNQKFLVINFTILLLERLEYRVEDMLRTFVERIQKGLSHFVPRRYALSHLQSEDHATSVVADDVMEGYFAVLAVKGEETKRFIVGLDYLSDPAFLGLLDQAREEYGFRQEGTLAVPCQPQELQKILDGLKA</sequence>
<keyword evidence="3" id="KW-1185">Reference proteome</keyword>
<dbReference type="PANTHER" id="PTHR31374">
    <property type="entry name" value="AUXIN-INDUCED PROTEIN-LIKE-RELATED"/>
    <property type="match status" value="1"/>
</dbReference>